<accession>A0A1Q3B4E3</accession>
<dbReference type="Pfam" id="PF26138">
    <property type="entry name" value="DUF8040"/>
    <property type="match status" value="1"/>
</dbReference>
<keyword evidence="12" id="KW-1185">Reference proteome</keyword>
<evidence type="ECO:0000259" key="10">
    <source>
        <dbReference type="Pfam" id="PF26138"/>
    </source>
</evidence>
<evidence type="ECO:0000313" key="12">
    <source>
        <dbReference type="Proteomes" id="UP000187406"/>
    </source>
</evidence>
<keyword evidence="8" id="KW-1133">Transmembrane helix</keyword>
<reference evidence="12" key="1">
    <citation type="submission" date="2016-04" db="EMBL/GenBank/DDBJ databases">
        <title>Cephalotus genome sequencing.</title>
        <authorList>
            <person name="Fukushima K."/>
            <person name="Hasebe M."/>
            <person name="Fang X."/>
        </authorList>
    </citation>
    <scope>NUCLEOTIDE SEQUENCE [LARGE SCALE GENOMIC DNA]</scope>
    <source>
        <strain evidence="12">cv. St1</strain>
    </source>
</reference>
<comment type="caution">
    <text evidence="11">The sequence shown here is derived from an EMBL/GenBank/DDBJ whole genome shotgun (WGS) entry which is preliminary data.</text>
</comment>
<protein>
    <submittedName>
        <fullName evidence="11">DDE_4 domain-containing protein</fullName>
    </submittedName>
</protein>
<dbReference type="GO" id="GO:0016787">
    <property type="term" value="F:hydrolase activity"/>
    <property type="evidence" value="ECO:0007669"/>
    <property type="project" value="UniProtKB-KW"/>
</dbReference>
<evidence type="ECO:0000313" key="11">
    <source>
        <dbReference type="EMBL" id="GAV62916.1"/>
    </source>
</evidence>
<evidence type="ECO:0000256" key="4">
    <source>
        <dbReference type="ARBA" id="ARBA00022722"/>
    </source>
</evidence>
<dbReference type="PANTHER" id="PTHR22930:SF228">
    <property type="entry name" value="PROTEIN ALP1-LIKE"/>
    <property type="match status" value="1"/>
</dbReference>
<evidence type="ECO:0000256" key="3">
    <source>
        <dbReference type="ARBA" id="ARBA00006958"/>
    </source>
</evidence>
<evidence type="ECO:0000256" key="2">
    <source>
        <dbReference type="ARBA" id="ARBA00004123"/>
    </source>
</evidence>
<evidence type="ECO:0000256" key="8">
    <source>
        <dbReference type="SAM" id="Phobius"/>
    </source>
</evidence>
<dbReference type="GO" id="GO:0046872">
    <property type="term" value="F:metal ion binding"/>
    <property type="evidence" value="ECO:0007669"/>
    <property type="project" value="UniProtKB-KW"/>
</dbReference>
<evidence type="ECO:0000256" key="6">
    <source>
        <dbReference type="ARBA" id="ARBA00022801"/>
    </source>
</evidence>
<dbReference type="InParanoid" id="A0A1Q3B4E3"/>
<keyword evidence="6" id="KW-0378">Hydrolase</keyword>
<name>A0A1Q3B4E3_CEPFO</name>
<evidence type="ECO:0000256" key="5">
    <source>
        <dbReference type="ARBA" id="ARBA00022723"/>
    </source>
</evidence>
<feature type="domain" description="DUF8040" evidence="10">
    <location>
        <begin position="1"/>
        <end position="89"/>
    </location>
</feature>
<keyword evidence="8" id="KW-0812">Transmembrane</keyword>
<dbReference type="Proteomes" id="UP000187406">
    <property type="component" value="Unassembled WGS sequence"/>
</dbReference>
<comment type="subcellular location">
    <subcellularLocation>
        <location evidence="2">Nucleus</location>
    </subcellularLocation>
</comment>
<dbReference type="GO" id="GO:0005634">
    <property type="term" value="C:nucleus"/>
    <property type="evidence" value="ECO:0007669"/>
    <property type="project" value="UniProtKB-SubCell"/>
</dbReference>
<evidence type="ECO:0000259" key="9">
    <source>
        <dbReference type="Pfam" id="PF13359"/>
    </source>
</evidence>
<dbReference type="InterPro" id="IPR027806">
    <property type="entry name" value="HARBI1_dom"/>
</dbReference>
<keyword evidence="7" id="KW-0539">Nucleus</keyword>
<feature type="domain" description="DDE Tnp4" evidence="9">
    <location>
        <begin position="123"/>
        <end position="280"/>
    </location>
</feature>
<sequence>YMNSLLCRGDIHCIDQIRMRPVAFYELCNILTRYNLVRQSRNMSIKEQVLLFVHCLGHNVRFRVLARRFHRSSETCHRYFRIVLKAVLKLYKYVVRPPDDSTPPEIMNSQRFYSYFKDCVGAIDGPHVRASVPLEIQRRFRGRKGGTTQNVLATITFDLKFTYVLAGWEGSAHDSRILNSAPSRSGGFKIPGKFYLGDAGYGLRPGIISPYRGVRYHLNEFSKERPPENEKELFNLRHSSLRTTIERGFGILKKHFCVLDAEPFWSFATQVDVVLACCVIPNHIMGVDPNDPVVQEVNNEIRSRSERQTHKEEREENREWLAKRDNMASVMWANYSIRDVFRLLFVCFELKFHLFEFLLYLIACFDFYMNLKTLCK</sequence>
<dbReference type="Pfam" id="PF13359">
    <property type="entry name" value="DDE_Tnp_4"/>
    <property type="match status" value="1"/>
</dbReference>
<dbReference type="GO" id="GO:0004518">
    <property type="term" value="F:nuclease activity"/>
    <property type="evidence" value="ECO:0007669"/>
    <property type="project" value="UniProtKB-KW"/>
</dbReference>
<proteinExistence type="inferred from homology"/>
<dbReference type="PANTHER" id="PTHR22930">
    <property type="match status" value="1"/>
</dbReference>
<evidence type="ECO:0000256" key="1">
    <source>
        <dbReference type="ARBA" id="ARBA00001968"/>
    </source>
</evidence>
<dbReference type="AlphaFoldDB" id="A0A1Q3B4E3"/>
<comment type="similarity">
    <text evidence="3">Belongs to the HARBI1 family.</text>
</comment>
<feature type="transmembrane region" description="Helical" evidence="8">
    <location>
        <begin position="352"/>
        <end position="371"/>
    </location>
</feature>
<feature type="non-terminal residue" evidence="11">
    <location>
        <position position="1"/>
    </location>
</feature>
<dbReference type="EMBL" id="BDDD01000284">
    <property type="protein sequence ID" value="GAV62916.1"/>
    <property type="molecule type" value="Genomic_DNA"/>
</dbReference>
<keyword evidence="4" id="KW-0540">Nuclease</keyword>
<dbReference type="OrthoDB" id="1925434at2759"/>
<keyword evidence="5" id="KW-0479">Metal-binding</keyword>
<gene>
    <name evidence="11" type="ORF">CFOL_v3_06438</name>
</gene>
<evidence type="ECO:0000256" key="7">
    <source>
        <dbReference type="ARBA" id="ARBA00023242"/>
    </source>
</evidence>
<dbReference type="InterPro" id="IPR058353">
    <property type="entry name" value="DUF8040"/>
</dbReference>
<comment type="cofactor">
    <cofactor evidence="1">
        <name>a divalent metal cation</name>
        <dbReference type="ChEBI" id="CHEBI:60240"/>
    </cofactor>
</comment>
<keyword evidence="8" id="KW-0472">Membrane</keyword>
<organism evidence="11 12">
    <name type="scientific">Cephalotus follicularis</name>
    <name type="common">Albany pitcher plant</name>
    <dbReference type="NCBI Taxonomy" id="3775"/>
    <lineage>
        <taxon>Eukaryota</taxon>
        <taxon>Viridiplantae</taxon>
        <taxon>Streptophyta</taxon>
        <taxon>Embryophyta</taxon>
        <taxon>Tracheophyta</taxon>
        <taxon>Spermatophyta</taxon>
        <taxon>Magnoliopsida</taxon>
        <taxon>eudicotyledons</taxon>
        <taxon>Gunneridae</taxon>
        <taxon>Pentapetalae</taxon>
        <taxon>rosids</taxon>
        <taxon>fabids</taxon>
        <taxon>Oxalidales</taxon>
        <taxon>Cephalotaceae</taxon>
        <taxon>Cephalotus</taxon>
    </lineage>
</organism>
<dbReference type="InterPro" id="IPR045249">
    <property type="entry name" value="HARBI1-like"/>
</dbReference>